<dbReference type="PANTHER" id="PTHR46619:SF4">
    <property type="entry name" value="XS DOMAIN-CONTAINING PROTEIN-RELATED"/>
    <property type="match status" value="1"/>
</dbReference>
<organism evidence="3 4">
    <name type="scientific">Vitis rotundifolia</name>
    <name type="common">Muscadine grape</name>
    <dbReference type="NCBI Taxonomy" id="103349"/>
    <lineage>
        <taxon>Eukaryota</taxon>
        <taxon>Viridiplantae</taxon>
        <taxon>Streptophyta</taxon>
        <taxon>Embryophyta</taxon>
        <taxon>Tracheophyta</taxon>
        <taxon>Spermatophyta</taxon>
        <taxon>Magnoliopsida</taxon>
        <taxon>eudicotyledons</taxon>
        <taxon>Gunneridae</taxon>
        <taxon>Pentapetalae</taxon>
        <taxon>rosids</taxon>
        <taxon>Vitales</taxon>
        <taxon>Vitaceae</taxon>
        <taxon>Viteae</taxon>
        <taxon>Vitis</taxon>
    </lineage>
</organism>
<feature type="compositionally biased region" description="Basic and acidic residues" evidence="1">
    <location>
        <begin position="49"/>
        <end position="70"/>
    </location>
</feature>
<sequence length="1003" mass="114366">MQSRRLEDFAPQSPAARVRDRRLELGADSFSNSRRDAPERRSLSPQKLDVARRIPGGDRRSGSVERRDYGWHLGGGGGGGGGNRGLSGSPPLAAVQKRPQFDDDDEVEEGAVMRRQLEIGRRGEVLREASSGFSGEANTSLKQLYGGYDHSSSRVRKDKALSYSDTRLSGSERHGMLVETEIPMEDGSSVRGYFRLAPDLGPASNYDETGGPLSSAFRDSDISRYKDETFRYRNSLPADKLPVMESSYKEGEKPMMYTRDISYTMVPSHRSKEIPSNTQFKEIASTSLSISRADLQVPYQDDPRLPSDEFPRKQTEPLGFRGYGRRQLLESERNSETELTDHQDYLYSKILARESDDFVYPSDDLYRKMPMLARVDYDHKDSLRPGIIERFVDNVDDIKVSSGNLRDRSISRHPTLQEQSSDYLDMKRTPNASKQGGLYLGSGSNMGSGHNRLEFGRQVSRDQNILNSGRQASRDHDILNSGRQVSRDHDILNSGVVQEHEFSRLRSHYVSGGDANPVSQKERLKIIPVADYDMEMRRLAIRRQRMKGEEHDIYDASDRILKRKHSMDEEVSRYNSRSIISSKWYTSVPRRFQGHLGDSVEEMYDEDLAGLASTKPTRMERNEYGHSERIFDGRDHRRGSAYDWLSSQDPLEYEEERPIKSYKPGGRYIKGQNRPSSLSWNNSYHFDKRSYPNKQHKVWKRIKEDYYEDVDANDFDPSEEDWENPVKSEPPEDSEEFKQMVHKSFLKFSKKLNEHPSVRRRYKEQGQAGSLFCIVCGRSNSKEFMDTQRLVTHAYMSHKFGLRAEHLGLHKAICVLLGWNSIVPPDTITWVPHVLPGDEALTQKEDLILWPPLVIIHNISISNSDPGEWKRVTIEELGAFLRGKGFGGGKFKTCLGKPADHSVMVVKFLGTFSGLEDAVKLHKYYAGNNHGRADLEKINYNNGKSSNSREAGMQPDKPEEVVLYGYMGIAEDLDKLDFDTKRRCLIQSKQEIQELADAPVKPD</sequence>
<dbReference type="AlphaFoldDB" id="A0AA38Z9B3"/>
<dbReference type="EMBL" id="JARBHA010000013">
    <property type="protein sequence ID" value="KAJ9684811.1"/>
    <property type="molecule type" value="Genomic_DNA"/>
</dbReference>
<dbReference type="Proteomes" id="UP001168098">
    <property type="component" value="Unassembled WGS sequence"/>
</dbReference>
<proteinExistence type="predicted"/>
<feature type="region of interest" description="Disordered" evidence="1">
    <location>
        <begin position="298"/>
        <end position="317"/>
    </location>
</feature>
<name>A0AA38Z9B3_VITRO</name>
<dbReference type="Pfam" id="PF03468">
    <property type="entry name" value="XS"/>
    <property type="match status" value="1"/>
</dbReference>
<keyword evidence="4" id="KW-1185">Reference proteome</keyword>
<dbReference type="GO" id="GO:0031047">
    <property type="term" value="P:regulatory ncRNA-mediated gene silencing"/>
    <property type="evidence" value="ECO:0007669"/>
    <property type="project" value="InterPro"/>
</dbReference>
<feature type="compositionally biased region" description="Gly residues" evidence="1">
    <location>
        <begin position="72"/>
        <end position="85"/>
    </location>
</feature>
<feature type="region of interest" description="Disordered" evidence="1">
    <location>
        <begin position="409"/>
        <end position="436"/>
    </location>
</feature>
<feature type="compositionally biased region" description="Acidic residues" evidence="1">
    <location>
        <begin position="714"/>
        <end position="723"/>
    </location>
</feature>
<feature type="compositionally biased region" description="Basic and acidic residues" evidence="1">
    <location>
        <begin position="33"/>
        <end position="42"/>
    </location>
</feature>
<feature type="region of interest" description="Disordered" evidence="1">
    <location>
        <begin position="1"/>
        <end position="109"/>
    </location>
</feature>
<evidence type="ECO:0000259" key="2">
    <source>
        <dbReference type="Pfam" id="PF03468"/>
    </source>
</evidence>
<gene>
    <name evidence="3" type="ORF">PVL29_017008</name>
</gene>
<evidence type="ECO:0000313" key="3">
    <source>
        <dbReference type="EMBL" id="KAJ9684811.1"/>
    </source>
</evidence>
<evidence type="ECO:0000256" key="1">
    <source>
        <dbReference type="SAM" id="MobiDB-lite"/>
    </source>
</evidence>
<feature type="region of interest" description="Disordered" evidence="1">
    <location>
        <begin position="714"/>
        <end position="733"/>
    </location>
</feature>
<comment type="caution">
    <text evidence="3">The sequence shown here is derived from an EMBL/GenBank/DDBJ whole genome shotgun (WGS) entry which is preliminary data.</text>
</comment>
<accession>A0AA38Z9B3</accession>
<feature type="compositionally biased region" description="Polar residues" evidence="1">
    <location>
        <begin position="412"/>
        <end position="422"/>
    </location>
</feature>
<reference evidence="3 4" key="1">
    <citation type="journal article" date="2023" name="BMC Biotechnol.">
        <title>Vitis rotundifolia cv Carlos genome sequencing.</title>
        <authorList>
            <person name="Huff M."/>
            <person name="Hulse-Kemp A."/>
            <person name="Scheffler B."/>
            <person name="Youngblood R."/>
            <person name="Simpson S."/>
            <person name="Babiker E."/>
            <person name="Staton M."/>
        </authorList>
    </citation>
    <scope>NUCLEOTIDE SEQUENCE [LARGE SCALE GENOMIC DNA]</scope>
    <source>
        <tissue evidence="3">Leaf</tissue>
    </source>
</reference>
<evidence type="ECO:0000313" key="4">
    <source>
        <dbReference type="Proteomes" id="UP001168098"/>
    </source>
</evidence>
<dbReference type="PANTHER" id="PTHR46619">
    <property type="entry name" value="RNA RECOGNITION MOTIF XS DOMAIN PROTEIN-RELATED"/>
    <property type="match status" value="1"/>
</dbReference>
<feature type="compositionally biased region" description="Basic and acidic residues" evidence="1">
    <location>
        <begin position="301"/>
        <end position="315"/>
    </location>
</feature>
<dbReference type="InterPro" id="IPR038588">
    <property type="entry name" value="XS_domain_sf"/>
</dbReference>
<dbReference type="InterPro" id="IPR005380">
    <property type="entry name" value="XS_domain"/>
</dbReference>
<dbReference type="Gene3D" id="3.30.70.2890">
    <property type="entry name" value="XS domain"/>
    <property type="match status" value="1"/>
</dbReference>
<protein>
    <recommendedName>
        <fullName evidence="2">XS domain-containing protein</fullName>
    </recommendedName>
</protein>
<feature type="domain" description="XS" evidence="2">
    <location>
        <begin position="845"/>
        <end position="974"/>
    </location>
</feature>